<evidence type="ECO:0000256" key="4">
    <source>
        <dbReference type="ARBA" id="ARBA00022989"/>
    </source>
</evidence>
<dbReference type="InterPro" id="IPR003856">
    <property type="entry name" value="LPS_length_determ_N"/>
</dbReference>
<accession>A0A917M7J5</accession>
<evidence type="ECO:0000259" key="7">
    <source>
        <dbReference type="Pfam" id="PF02706"/>
    </source>
</evidence>
<dbReference type="PANTHER" id="PTHR32309">
    <property type="entry name" value="TYROSINE-PROTEIN KINASE"/>
    <property type="match status" value="1"/>
</dbReference>
<gene>
    <name evidence="8" type="ORF">GCM10007415_10520</name>
</gene>
<reference evidence="8" key="1">
    <citation type="journal article" date="2014" name="Int. J. Syst. Evol. Microbiol.">
        <title>Complete genome sequence of Corynebacterium casei LMG S-19264T (=DSM 44701T), isolated from a smear-ripened cheese.</title>
        <authorList>
            <consortium name="US DOE Joint Genome Institute (JGI-PGF)"/>
            <person name="Walter F."/>
            <person name="Albersmeier A."/>
            <person name="Kalinowski J."/>
            <person name="Ruckert C."/>
        </authorList>
    </citation>
    <scope>NUCLEOTIDE SEQUENCE</scope>
    <source>
        <strain evidence="8">CGMCC 1.12195</strain>
    </source>
</reference>
<evidence type="ECO:0000256" key="5">
    <source>
        <dbReference type="ARBA" id="ARBA00023136"/>
    </source>
</evidence>
<proteinExistence type="predicted"/>
<evidence type="ECO:0000256" key="3">
    <source>
        <dbReference type="ARBA" id="ARBA00022692"/>
    </source>
</evidence>
<keyword evidence="4 6" id="KW-1133">Transmembrane helix</keyword>
<dbReference type="PANTHER" id="PTHR32309:SF31">
    <property type="entry name" value="CAPSULAR EXOPOLYSACCHARIDE FAMILY"/>
    <property type="match status" value="1"/>
</dbReference>
<evidence type="ECO:0000313" key="9">
    <source>
        <dbReference type="Proteomes" id="UP000660862"/>
    </source>
</evidence>
<dbReference type="EMBL" id="BMER01000001">
    <property type="protein sequence ID" value="GGG80056.1"/>
    <property type="molecule type" value="Genomic_DNA"/>
</dbReference>
<protein>
    <recommendedName>
        <fullName evidence="7">Polysaccharide chain length determinant N-terminal domain-containing protein</fullName>
    </recommendedName>
</protein>
<reference evidence="8" key="2">
    <citation type="submission" date="2020-09" db="EMBL/GenBank/DDBJ databases">
        <authorList>
            <person name="Sun Q."/>
            <person name="Zhou Y."/>
        </authorList>
    </citation>
    <scope>NUCLEOTIDE SEQUENCE</scope>
    <source>
        <strain evidence="8">CGMCC 1.12195</strain>
    </source>
</reference>
<dbReference type="GO" id="GO:0005886">
    <property type="term" value="C:plasma membrane"/>
    <property type="evidence" value="ECO:0007669"/>
    <property type="project" value="UniProtKB-SubCell"/>
</dbReference>
<comment type="caution">
    <text evidence="8">The sequence shown here is derived from an EMBL/GenBank/DDBJ whole genome shotgun (WGS) entry which is preliminary data.</text>
</comment>
<dbReference type="InterPro" id="IPR050445">
    <property type="entry name" value="Bact_polysacc_biosynth/exp"/>
</dbReference>
<keyword evidence="9" id="KW-1185">Reference proteome</keyword>
<feature type="transmembrane region" description="Helical" evidence="6">
    <location>
        <begin position="28"/>
        <end position="46"/>
    </location>
</feature>
<evidence type="ECO:0000313" key="8">
    <source>
        <dbReference type="EMBL" id="GGG80056.1"/>
    </source>
</evidence>
<evidence type="ECO:0000256" key="2">
    <source>
        <dbReference type="ARBA" id="ARBA00022475"/>
    </source>
</evidence>
<organism evidence="8 9">
    <name type="scientific">Parapedobacter pyrenivorans</name>
    <dbReference type="NCBI Taxonomy" id="1305674"/>
    <lineage>
        <taxon>Bacteria</taxon>
        <taxon>Pseudomonadati</taxon>
        <taxon>Bacteroidota</taxon>
        <taxon>Sphingobacteriia</taxon>
        <taxon>Sphingobacteriales</taxon>
        <taxon>Sphingobacteriaceae</taxon>
        <taxon>Parapedobacter</taxon>
    </lineage>
</organism>
<keyword evidence="5 6" id="KW-0472">Membrane</keyword>
<dbReference type="Pfam" id="PF02706">
    <property type="entry name" value="Wzz"/>
    <property type="match status" value="1"/>
</dbReference>
<feature type="transmembrane region" description="Helical" evidence="6">
    <location>
        <begin position="328"/>
        <end position="349"/>
    </location>
</feature>
<dbReference type="AlphaFoldDB" id="A0A917M7J5"/>
<keyword evidence="3 6" id="KW-0812">Transmembrane</keyword>
<sequence length="360" mass="40127">MEDDEISFKELILAVQGWLSYLLSRWKVILIIGILGGIVGLGYSVLKKPLYTASTTFVLEGNDVGKGGLGGLSGVAAMAGINLGGDVGGLFQGNNILELYKSRRMLEQTLLSKANPDKDELLIERYIAYNEIKDDWKDQPELLNLDFRRDPEILDSLTHRLRNGAISSFVNAIRSDVLLVEKIDKNLSIIKVDVTSPDEVFSKVFNETLVRKVNEFYVQTKTRKSTDNIVILEQKVDSVRAVMTGAIYSAARVSDATPNLNPTRQVQRIAPTQEAQFSAEANKAILSQLLQNLELTKMTFLQEQPLIQLVDTPVYPLKIERVGKIKGIVIGGFFFAFLAVFSVILSKYFQNIMAEDNYGK</sequence>
<dbReference type="Proteomes" id="UP000660862">
    <property type="component" value="Unassembled WGS sequence"/>
</dbReference>
<name>A0A917M7J5_9SPHI</name>
<evidence type="ECO:0000256" key="6">
    <source>
        <dbReference type="SAM" id="Phobius"/>
    </source>
</evidence>
<keyword evidence="2" id="KW-1003">Cell membrane</keyword>
<feature type="domain" description="Polysaccharide chain length determinant N-terminal" evidence="7">
    <location>
        <begin position="19"/>
        <end position="109"/>
    </location>
</feature>
<comment type="subcellular location">
    <subcellularLocation>
        <location evidence="1">Cell membrane</location>
        <topology evidence="1">Multi-pass membrane protein</topology>
    </subcellularLocation>
</comment>
<evidence type="ECO:0000256" key="1">
    <source>
        <dbReference type="ARBA" id="ARBA00004651"/>
    </source>
</evidence>